<keyword evidence="1" id="KW-0547">Nucleotide-binding</keyword>
<name>A0ABW4HQ07_9BACI</name>
<dbReference type="PANTHER" id="PTHR43384">
    <property type="entry name" value="SEPTUM SITE-DETERMINING PROTEIN MIND HOMOLOG, CHLOROPLASTIC-RELATED"/>
    <property type="match status" value="1"/>
</dbReference>
<reference evidence="5" key="1">
    <citation type="journal article" date="2019" name="Int. J. Syst. Evol. Microbiol.">
        <title>The Global Catalogue of Microorganisms (GCM) 10K type strain sequencing project: providing services to taxonomists for standard genome sequencing and annotation.</title>
        <authorList>
            <consortium name="The Broad Institute Genomics Platform"/>
            <consortium name="The Broad Institute Genome Sequencing Center for Infectious Disease"/>
            <person name="Wu L."/>
            <person name="Ma J."/>
        </authorList>
    </citation>
    <scope>NUCLEOTIDE SEQUENCE [LARGE SCALE GENOMIC DNA]</scope>
    <source>
        <strain evidence="5">CGMCC 1.12376</strain>
    </source>
</reference>
<organism evidence="4 5">
    <name type="scientific">Oceanobacillus luteolus</name>
    <dbReference type="NCBI Taxonomy" id="1274358"/>
    <lineage>
        <taxon>Bacteria</taxon>
        <taxon>Bacillati</taxon>
        <taxon>Bacillota</taxon>
        <taxon>Bacilli</taxon>
        <taxon>Bacillales</taxon>
        <taxon>Bacillaceae</taxon>
        <taxon>Oceanobacillus</taxon>
    </lineage>
</organism>
<keyword evidence="2" id="KW-0067">ATP-binding</keyword>
<comment type="caution">
    <text evidence="4">The sequence shown here is derived from an EMBL/GenBank/DDBJ whole genome shotgun (WGS) entry which is preliminary data.</text>
</comment>
<dbReference type="InterPro" id="IPR050625">
    <property type="entry name" value="ParA/MinD_ATPase"/>
</dbReference>
<dbReference type="InterPro" id="IPR025501">
    <property type="entry name" value="MinD_FleN"/>
</dbReference>
<dbReference type="InterPro" id="IPR033875">
    <property type="entry name" value="FlhG"/>
</dbReference>
<dbReference type="InterPro" id="IPR002586">
    <property type="entry name" value="CobQ/CobB/MinD/ParA_Nub-bd_dom"/>
</dbReference>
<proteinExistence type="predicted"/>
<evidence type="ECO:0000259" key="3">
    <source>
        <dbReference type="Pfam" id="PF01656"/>
    </source>
</evidence>
<dbReference type="InterPro" id="IPR027417">
    <property type="entry name" value="P-loop_NTPase"/>
</dbReference>
<sequence length="289" mass="32693">MTDQAENLRRKMGVSFSYRKSQAKTIAVISGKGGVGKSNFALNFSLELINRDKKVVIVDLDVGMGNINILLGLQPKRTIVDLFNDQLSIFEILEKGPRNLSYIAGGTGLSQFITMGDQQKEFFFEQYRQLVEVYDYIIFDMGAGVTEESLYFILAADECITITTGEPTSITDAYSMIKQVVINGGEMPIHVILNRARSRNEWSGLKQFQQVVQQFLQIRVHPLGIIPEDKNVTEAVIRQIPYILLNKKAPSAKSLRQLTDNYLINSDEIQLTYQPAFLDRFKNLLRGKI</sequence>
<dbReference type="Proteomes" id="UP001597221">
    <property type="component" value="Unassembled WGS sequence"/>
</dbReference>
<dbReference type="PANTHER" id="PTHR43384:SF4">
    <property type="entry name" value="CELLULOSE BIOSYNTHESIS PROTEIN BCSQ-RELATED"/>
    <property type="match status" value="1"/>
</dbReference>
<dbReference type="Gene3D" id="3.40.50.300">
    <property type="entry name" value="P-loop containing nucleotide triphosphate hydrolases"/>
    <property type="match status" value="1"/>
</dbReference>
<dbReference type="RefSeq" id="WP_251510735.1">
    <property type="nucleotide sequence ID" value="NZ_JAMBON010000001.1"/>
</dbReference>
<protein>
    <submittedName>
        <fullName evidence="4">MinD/ParA family protein</fullName>
    </submittedName>
</protein>
<dbReference type="PIRSF" id="PIRSF003092">
    <property type="entry name" value="MinD"/>
    <property type="match status" value="1"/>
</dbReference>
<evidence type="ECO:0000256" key="2">
    <source>
        <dbReference type="ARBA" id="ARBA00022840"/>
    </source>
</evidence>
<evidence type="ECO:0000313" key="5">
    <source>
        <dbReference type="Proteomes" id="UP001597221"/>
    </source>
</evidence>
<gene>
    <name evidence="4" type="ORF">ACFSBH_08590</name>
</gene>
<dbReference type="CDD" id="cd02038">
    <property type="entry name" value="FlhG-like"/>
    <property type="match status" value="1"/>
</dbReference>
<dbReference type="EMBL" id="JBHUDE010000040">
    <property type="protein sequence ID" value="MFD1607709.1"/>
    <property type="molecule type" value="Genomic_DNA"/>
</dbReference>
<dbReference type="Pfam" id="PF01656">
    <property type="entry name" value="CbiA"/>
    <property type="match status" value="1"/>
</dbReference>
<keyword evidence="5" id="KW-1185">Reference proteome</keyword>
<feature type="domain" description="CobQ/CobB/MinD/ParA nucleotide binding" evidence="3">
    <location>
        <begin position="26"/>
        <end position="241"/>
    </location>
</feature>
<accession>A0ABW4HQ07</accession>
<evidence type="ECO:0000256" key="1">
    <source>
        <dbReference type="ARBA" id="ARBA00022741"/>
    </source>
</evidence>
<evidence type="ECO:0000313" key="4">
    <source>
        <dbReference type="EMBL" id="MFD1607709.1"/>
    </source>
</evidence>
<dbReference type="SUPFAM" id="SSF52540">
    <property type="entry name" value="P-loop containing nucleoside triphosphate hydrolases"/>
    <property type="match status" value="1"/>
</dbReference>